<keyword evidence="2" id="KW-1185">Reference proteome</keyword>
<name>A0ABQ0LBX9_MYCCL</name>
<proteinExistence type="predicted"/>
<accession>A0ABQ0LBX9</accession>
<evidence type="ECO:0000313" key="1">
    <source>
        <dbReference type="EMBL" id="GAT48556.1"/>
    </source>
</evidence>
<dbReference type="EMBL" id="DF844683">
    <property type="protein sequence ID" value="GAT48556.1"/>
    <property type="molecule type" value="Genomic_DNA"/>
</dbReference>
<organism evidence="1 2">
    <name type="scientific">Mycena chlorophos</name>
    <name type="common">Agaric fungus</name>
    <name type="synonym">Agaricus chlorophos</name>
    <dbReference type="NCBI Taxonomy" id="658473"/>
    <lineage>
        <taxon>Eukaryota</taxon>
        <taxon>Fungi</taxon>
        <taxon>Dikarya</taxon>
        <taxon>Basidiomycota</taxon>
        <taxon>Agaricomycotina</taxon>
        <taxon>Agaricomycetes</taxon>
        <taxon>Agaricomycetidae</taxon>
        <taxon>Agaricales</taxon>
        <taxon>Marasmiineae</taxon>
        <taxon>Mycenaceae</taxon>
        <taxon>Mycena</taxon>
    </lineage>
</organism>
<gene>
    <name evidence="1" type="ORF">MCHLO_05949</name>
</gene>
<dbReference type="Proteomes" id="UP000815677">
    <property type="component" value="Unassembled WGS sequence"/>
</dbReference>
<sequence>MSLIDSGVAASLTLKQRREYRAWAFPAALAEQTHVPFLSTDNPERWITTAGYHLYEYYASSSLPDLDIDEIPGDKLAEFQRAVR</sequence>
<evidence type="ECO:0000313" key="2">
    <source>
        <dbReference type="Proteomes" id="UP000815677"/>
    </source>
</evidence>
<protein>
    <submittedName>
        <fullName evidence="1">Uncharacterized protein</fullName>
    </submittedName>
</protein>
<reference evidence="1" key="1">
    <citation type="submission" date="2014-09" db="EMBL/GenBank/DDBJ databases">
        <title>Genome sequence of the luminous mushroom Mycena chlorophos for searching fungal bioluminescence genes.</title>
        <authorList>
            <person name="Tanaka Y."/>
            <person name="Kasuga D."/>
            <person name="Oba Y."/>
            <person name="Hase S."/>
            <person name="Sato K."/>
            <person name="Oba Y."/>
            <person name="Sakakibara Y."/>
        </authorList>
    </citation>
    <scope>NUCLEOTIDE SEQUENCE</scope>
</reference>